<dbReference type="EMBL" id="CP021416">
    <property type="protein sequence ID" value="ARU48106.1"/>
    <property type="molecule type" value="Genomic_DNA"/>
</dbReference>
<dbReference type="InterPro" id="IPR053876">
    <property type="entry name" value="Phage_int_M"/>
</dbReference>
<name>A0A1Y0HKK3_9BACT</name>
<dbReference type="GO" id="GO:0015074">
    <property type="term" value="P:DNA integration"/>
    <property type="evidence" value="ECO:0007669"/>
    <property type="project" value="UniProtKB-KW"/>
</dbReference>
<dbReference type="GO" id="GO:0003677">
    <property type="term" value="F:DNA binding"/>
    <property type="evidence" value="ECO:0007669"/>
    <property type="project" value="UniProtKB-KW"/>
</dbReference>
<gene>
    <name evidence="5" type="ORF">Sdiek1_0940</name>
</gene>
<evidence type="ECO:0000256" key="3">
    <source>
        <dbReference type="ARBA" id="ARBA00023125"/>
    </source>
</evidence>
<dbReference type="AlphaFoldDB" id="A0A1Y0HKK3"/>
<dbReference type="PANTHER" id="PTHR30629:SF2">
    <property type="entry name" value="PROPHAGE INTEGRASE INTS-RELATED"/>
    <property type="match status" value="1"/>
</dbReference>
<reference evidence="6" key="1">
    <citation type="submission" date="2017-05" db="EMBL/GenBank/DDBJ databases">
        <title>Dechlorination kinetics govern the competition between two new strains of the genus Sulfurospirillum.</title>
        <authorList>
            <person name="Buttet G.F."/>
            <person name="Murray A.M."/>
            <person name="Goris T."/>
            <person name="Burion M."/>
            <person name="Lin B."/>
            <person name="Rolle M."/>
            <person name="Maillard J."/>
        </authorList>
    </citation>
    <scope>NUCLEOTIDE SEQUENCE [LARGE SCALE GENOMIC DNA]</scope>
    <source>
        <strain evidence="6">SL2-1</strain>
    </source>
</reference>
<dbReference type="Gene3D" id="1.10.150.130">
    <property type="match status" value="1"/>
</dbReference>
<dbReference type="SUPFAM" id="SSF56349">
    <property type="entry name" value="DNA breaking-rejoining enzymes"/>
    <property type="match status" value="1"/>
</dbReference>
<dbReference type="RefSeq" id="WP_087438108.1">
    <property type="nucleotide sequence ID" value="NZ_CP021416.1"/>
</dbReference>
<keyword evidence="3" id="KW-0238">DNA-binding</keyword>
<protein>
    <recommendedName>
        <fullName evidence="4">Phage integrase central domain-containing protein</fullName>
    </recommendedName>
</protein>
<evidence type="ECO:0000259" key="4">
    <source>
        <dbReference type="Pfam" id="PF22022"/>
    </source>
</evidence>
<dbReference type="KEGG" id="suls:Sdiek1_0940"/>
<comment type="similarity">
    <text evidence="1">Belongs to the 'phage' integrase family.</text>
</comment>
<feature type="domain" description="Phage integrase central" evidence="4">
    <location>
        <begin position="87"/>
        <end position="177"/>
    </location>
</feature>
<keyword evidence="2" id="KW-0229">DNA integration</keyword>
<accession>A0A1Y0HKK3</accession>
<dbReference type="InterPro" id="IPR010998">
    <property type="entry name" value="Integrase_recombinase_N"/>
</dbReference>
<evidence type="ECO:0000313" key="5">
    <source>
        <dbReference type="EMBL" id="ARU48106.1"/>
    </source>
</evidence>
<dbReference type="InterPro" id="IPR050808">
    <property type="entry name" value="Phage_Integrase"/>
</dbReference>
<dbReference type="Proteomes" id="UP000196005">
    <property type="component" value="Chromosome"/>
</dbReference>
<evidence type="ECO:0000256" key="1">
    <source>
        <dbReference type="ARBA" id="ARBA00008857"/>
    </source>
</evidence>
<sequence>MASSTKVKSNRYVGVYYYPLEDKDKTYLITYKDERGKKVWLTMGKHSAGVRENTCSITRTEIVHKIKHGEVPNIIRNKRIKKECITFDMIAQNYLSYKEKKITKGSYKDTKSKYNNHIKPYLGDKLAEEITVEDIDQITEDKEDILAPKTINMLVELIGTIYNFAIEQKKFKGDNPVKKSS</sequence>
<evidence type="ECO:0000256" key="2">
    <source>
        <dbReference type="ARBA" id="ARBA00022908"/>
    </source>
</evidence>
<dbReference type="Pfam" id="PF22022">
    <property type="entry name" value="Phage_int_M"/>
    <property type="match status" value="1"/>
</dbReference>
<proteinExistence type="inferred from homology"/>
<evidence type="ECO:0000313" key="6">
    <source>
        <dbReference type="Proteomes" id="UP000196005"/>
    </source>
</evidence>
<dbReference type="InterPro" id="IPR011010">
    <property type="entry name" value="DNA_brk_join_enz"/>
</dbReference>
<keyword evidence="6" id="KW-1185">Reference proteome</keyword>
<dbReference type="PANTHER" id="PTHR30629">
    <property type="entry name" value="PROPHAGE INTEGRASE"/>
    <property type="match status" value="1"/>
</dbReference>
<organism evidence="5 6">
    <name type="scientific">Sulfurospirillum diekertiae</name>
    <dbReference type="NCBI Taxonomy" id="1854492"/>
    <lineage>
        <taxon>Bacteria</taxon>
        <taxon>Pseudomonadati</taxon>
        <taxon>Campylobacterota</taxon>
        <taxon>Epsilonproteobacteria</taxon>
        <taxon>Campylobacterales</taxon>
        <taxon>Sulfurospirillaceae</taxon>
        <taxon>Sulfurospirillum</taxon>
    </lineage>
</organism>